<evidence type="ECO:0000256" key="4">
    <source>
        <dbReference type="ARBA" id="ARBA00022692"/>
    </source>
</evidence>
<reference evidence="9" key="2">
    <citation type="submission" date="2021-04" db="EMBL/GenBank/DDBJ databases">
        <authorList>
            <person name="Gilroy R."/>
        </authorList>
    </citation>
    <scope>NUCLEOTIDE SEQUENCE</scope>
    <source>
        <strain evidence="9">ChiSjej2B20-11307</strain>
    </source>
</reference>
<evidence type="ECO:0000259" key="8">
    <source>
        <dbReference type="PROSITE" id="PS50928"/>
    </source>
</evidence>
<proteinExistence type="inferred from homology"/>
<dbReference type="InterPro" id="IPR035906">
    <property type="entry name" value="MetI-like_sf"/>
</dbReference>
<feature type="transmembrane region" description="Helical" evidence="7">
    <location>
        <begin position="167"/>
        <end position="188"/>
    </location>
</feature>
<evidence type="ECO:0000313" key="9">
    <source>
        <dbReference type="EMBL" id="HJA06520.1"/>
    </source>
</evidence>
<feature type="domain" description="ABC transmembrane type-1" evidence="8">
    <location>
        <begin position="81"/>
        <end position="292"/>
    </location>
</feature>
<dbReference type="PROSITE" id="PS50928">
    <property type="entry name" value="ABC_TM1"/>
    <property type="match status" value="1"/>
</dbReference>
<dbReference type="Pfam" id="PF00528">
    <property type="entry name" value="BPD_transp_1"/>
    <property type="match status" value="1"/>
</dbReference>
<keyword evidence="6 7" id="KW-0472">Membrane</keyword>
<name>A0A9D2HAH0_9FIRM</name>
<gene>
    <name evidence="9" type="ORF">H9798_05140</name>
</gene>
<feature type="transmembrane region" description="Helical" evidence="7">
    <location>
        <begin position="271"/>
        <end position="292"/>
    </location>
</feature>
<dbReference type="PANTHER" id="PTHR30193:SF37">
    <property type="entry name" value="INNER MEMBRANE ABC TRANSPORTER PERMEASE PROTEIN YCJO"/>
    <property type="match status" value="1"/>
</dbReference>
<keyword evidence="2 7" id="KW-0813">Transport</keyword>
<dbReference type="InterPro" id="IPR051393">
    <property type="entry name" value="ABC_transporter_permease"/>
</dbReference>
<feature type="transmembrane region" description="Helical" evidence="7">
    <location>
        <begin position="23"/>
        <end position="48"/>
    </location>
</feature>
<dbReference type="Gene3D" id="1.10.3720.10">
    <property type="entry name" value="MetI-like"/>
    <property type="match status" value="1"/>
</dbReference>
<evidence type="ECO:0000256" key="6">
    <source>
        <dbReference type="ARBA" id="ARBA00023136"/>
    </source>
</evidence>
<sequence length="303" mass="34699">MKKLIGKKGRGSAKHWEKKNYKWIYFFLLPTILIFLMFYMVPIIQVFVTSFAQWDGFNAPQFNGIRNYVNLFSSSSFLVSLKNLFLWALVAMFLHVGFGTLVAFVFYQRRRGWKVARAVFMIPNVISAAAWAMIYRFFFNNDFGILNSIIRIFNPDFNVQWLYSSPWAFWAVTFTWLFYAVIVTLLVLGDLMNIPQELNEAAIIDGAGGWQLIRHIQIPLCRSGIATGVICSLTSRITMYEQISLTTAGGPGNDTMSLPILLVNAVTDYRYGYANAIGVLMFIIGLVMMFVVNKAFRMNETDY</sequence>
<dbReference type="InterPro" id="IPR000515">
    <property type="entry name" value="MetI-like"/>
</dbReference>
<protein>
    <submittedName>
        <fullName evidence="9">Sugar ABC transporter permease</fullName>
    </submittedName>
</protein>
<dbReference type="EMBL" id="DXAK01000027">
    <property type="protein sequence ID" value="HJA06520.1"/>
    <property type="molecule type" value="Genomic_DNA"/>
</dbReference>
<evidence type="ECO:0000256" key="5">
    <source>
        <dbReference type="ARBA" id="ARBA00022989"/>
    </source>
</evidence>
<comment type="similarity">
    <text evidence="7">Belongs to the binding-protein-dependent transport system permease family.</text>
</comment>
<dbReference type="AlphaFoldDB" id="A0A9D2HAH0"/>
<evidence type="ECO:0000256" key="3">
    <source>
        <dbReference type="ARBA" id="ARBA00022475"/>
    </source>
</evidence>
<organism evidence="9 10">
    <name type="scientific">Candidatus Mediterraneibacter pullicola</name>
    <dbReference type="NCBI Taxonomy" id="2838682"/>
    <lineage>
        <taxon>Bacteria</taxon>
        <taxon>Bacillati</taxon>
        <taxon>Bacillota</taxon>
        <taxon>Clostridia</taxon>
        <taxon>Lachnospirales</taxon>
        <taxon>Lachnospiraceae</taxon>
        <taxon>Mediterraneibacter</taxon>
    </lineage>
</organism>
<keyword evidence="3" id="KW-1003">Cell membrane</keyword>
<accession>A0A9D2HAH0</accession>
<evidence type="ECO:0000313" key="10">
    <source>
        <dbReference type="Proteomes" id="UP000824223"/>
    </source>
</evidence>
<dbReference type="GO" id="GO:0055085">
    <property type="term" value="P:transmembrane transport"/>
    <property type="evidence" value="ECO:0007669"/>
    <property type="project" value="InterPro"/>
</dbReference>
<evidence type="ECO:0000256" key="2">
    <source>
        <dbReference type="ARBA" id="ARBA00022448"/>
    </source>
</evidence>
<dbReference type="PANTHER" id="PTHR30193">
    <property type="entry name" value="ABC TRANSPORTER PERMEASE PROTEIN"/>
    <property type="match status" value="1"/>
</dbReference>
<keyword evidence="5 7" id="KW-1133">Transmembrane helix</keyword>
<feature type="transmembrane region" description="Helical" evidence="7">
    <location>
        <begin position="84"/>
        <end position="107"/>
    </location>
</feature>
<dbReference type="GO" id="GO:0005886">
    <property type="term" value="C:plasma membrane"/>
    <property type="evidence" value="ECO:0007669"/>
    <property type="project" value="UniProtKB-SubCell"/>
</dbReference>
<comment type="subcellular location">
    <subcellularLocation>
        <location evidence="1 7">Cell membrane</location>
        <topology evidence="1 7">Multi-pass membrane protein</topology>
    </subcellularLocation>
</comment>
<feature type="transmembrane region" description="Helical" evidence="7">
    <location>
        <begin position="119"/>
        <end position="138"/>
    </location>
</feature>
<dbReference type="CDD" id="cd06261">
    <property type="entry name" value="TM_PBP2"/>
    <property type="match status" value="1"/>
</dbReference>
<evidence type="ECO:0000256" key="1">
    <source>
        <dbReference type="ARBA" id="ARBA00004651"/>
    </source>
</evidence>
<evidence type="ECO:0000256" key="7">
    <source>
        <dbReference type="RuleBase" id="RU363032"/>
    </source>
</evidence>
<dbReference type="Proteomes" id="UP000824223">
    <property type="component" value="Unassembled WGS sequence"/>
</dbReference>
<comment type="caution">
    <text evidence="9">The sequence shown here is derived from an EMBL/GenBank/DDBJ whole genome shotgun (WGS) entry which is preliminary data.</text>
</comment>
<reference evidence="9" key="1">
    <citation type="journal article" date="2021" name="PeerJ">
        <title>Extensive microbial diversity within the chicken gut microbiome revealed by metagenomics and culture.</title>
        <authorList>
            <person name="Gilroy R."/>
            <person name="Ravi A."/>
            <person name="Getino M."/>
            <person name="Pursley I."/>
            <person name="Horton D.L."/>
            <person name="Alikhan N.F."/>
            <person name="Baker D."/>
            <person name="Gharbi K."/>
            <person name="Hall N."/>
            <person name="Watson M."/>
            <person name="Adriaenssens E.M."/>
            <person name="Foster-Nyarko E."/>
            <person name="Jarju S."/>
            <person name="Secka A."/>
            <person name="Antonio M."/>
            <person name="Oren A."/>
            <person name="Chaudhuri R.R."/>
            <person name="La Ragione R."/>
            <person name="Hildebrand F."/>
            <person name="Pallen M.J."/>
        </authorList>
    </citation>
    <scope>NUCLEOTIDE SEQUENCE</scope>
    <source>
        <strain evidence="9">ChiSjej2B20-11307</strain>
    </source>
</reference>
<dbReference type="SUPFAM" id="SSF161098">
    <property type="entry name" value="MetI-like"/>
    <property type="match status" value="1"/>
</dbReference>
<keyword evidence="4 7" id="KW-0812">Transmembrane</keyword>